<comment type="pathway">
    <text evidence="2 15">Bacterial outer membrane biogenesis; LPS core biosynthesis.</text>
</comment>
<dbReference type="EMBL" id="AUYB01000024">
    <property type="protein sequence ID" value="KZN46781.1"/>
    <property type="molecule type" value="Genomic_DNA"/>
</dbReference>
<evidence type="ECO:0000256" key="10">
    <source>
        <dbReference type="ARBA" id="ARBA00022840"/>
    </source>
</evidence>
<dbReference type="EC" id="2.7.1.166" evidence="4 15"/>
<organism evidence="16 17">
    <name type="scientific">Pseudoalteromonas luteoviolacea DSM 6061</name>
    <dbReference type="NCBI Taxonomy" id="1365250"/>
    <lineage>
        <taxon>Bacteria</taxon>
        <taxon>Pseudomonadati</taxon>
        <taxon>Pseudomonadota</taxon>
        <taxon>Gammaproteobacteria</taxon>
        <taxon>Alteromonadales</taxon>
        <taxon>Pseudoalteromonadaceae</taxon>
        <taxon>Pseudoalteromonas</taxon>
    </lineage>
</organism>
<evidence type="ECO:0000256" key="2">
    <source>
        <dbReference type="ARBA" id="ARBA00004713"/>
    </source>
</evidence>
<dbReference type="NCBIfam" id="NF002475">
    <property type="entry name" value="PRK01723.1"/>
    <property type="match status" value="1"/>
</dbReference>
<evidence type="ECO:0000256" key="4">
    <source>
        <dbReference type="ARBA" id="ARBA00011988"/>
    </source>
</evidence>
<dbReference type="AlphaFoldDB" id="A0A167BQ20"/>
<evidence type="ECO:0000256" key="8">
    <source>
        <dbReference type="ARBA" id="ARBA00022741"/>
    </source>
</evidence>
<dbReference type="GO" id="GO:0009244">
    <property type="term" value="P:lipopolysaccharide core region biosynthetic process"/>
    <property type="evidence" value="ECO:0007669"/>
    <property type="project" value="UniProtKB-UniRule"/>
</dbReference>
<dbReference type="InterPro" id="IPR011009">
    <property type="entry name" value="Kinase-like_dom_sf"/>
</dbReference>
<dbReference type="GO" id="GO:0005524">
    <property type="term" value="F:ATP binding"/>
    <property type="evidence" value="ECO:0007669"/>
    <property type="project" value="UniProtKB-UniRule"/>
</dbReference>
<comment type="similarity">
    <text evidence="3 15">Belongs to the protein kinase superfamily. KdkA/RfaP family.</text>
</comment>
<gene>
    <name evidence="15" type="primary">kdkA</name>
    <name evidence="16" type="ORF">N475_07175</name>
</gene>
<dbReference type="InterPro" id="IPR022826">
    <property type="entry name" value="KDO_kinase"/>
</dbReference>
<dbReference type="Gene3D" id="1.10.510.10">
    <property type="entry name" value="Transferase(Phosphotransferase) domain 1"/>
    <property type="match status" value="1"/>
</dbReference>
<keyword evidence="12 15" id="KW-0472">Membrane</keyword>
<evidence type="ECO:0000256" key="12">
    <source>
        <dbReference type="ARBA" id="ARBA00023136"/>
    </source>
</evidence>
<dbReference type="RefSeq" id="WP_063359403.1">
    <property type="nucleotide sequence ID" value="NZ_AQHB01000014.1"/>
</dbReference>
<dbReference type="GO" id="GO:0016773">
    <property type="term" value="F:phosphotransferase activity, alcohol group as acceptor"/>
    <property type="evidence" value="ECO:0007669"/>
    <property type="project" value="UniProtKB-UniRule"/>
</dbReference>
<evidence type="ECO:0000256" key="9">
    <source>
        <dbReference type="ARBA" id="ARBA00022777"/>
    </source>
</evidence>
<keyword evidence="5 15" id="KW-1003">Cell membrane</keyword>
<evidence type="ECO:0000256" key="13">
    <source>
        <dbReference type="ARBA" id="ARBA00029511"/>
    </source>
</evidence>
<dbReference type="PATRIC" id="fig|1365250.3.peg.333"/>
<comment type="catalytic activity">
    <reaction evidence="14 15">
        <text>an alpha-Kdo-(2-&gt;6)-lipid IVA + ATP = a 4-O-phospho-alpha-Kdo-(2-&gt;6)-lipid IVA + ADP + H(+)</text>
        <dbReference type="Rhea" id="RHEA:74271"/>
        <dbReference type="ChEBI" id="CHEBI:15378"/>
        <dbReference type="ChEBI" id="CHEBI:30616"/>
        <dbReference type="ChEBI" id="CHEBI:176428"/>
        <dbReference type="ChEBI" id="CHEBI:193140"/>
        <dbReference type="ChEBI" id="CHEBI:456216"/>
        <dbReference type="EC" id="2.7.1.166"/>
    </reaction>
</comment>
<evidence type="ECO:0000256" key="11">
    <source>
        <dbReference type="ARBA" id="ARBA00022985"/>
    </source>
</evidence>
<keyword evidence="10 15" id="KW-0067">ATP-binding</keyword>
<comment type="caution">
    <text evidence="16">The sequence shown here is derived from an EMBL/GenBank/DDBJ whole genome shotgun (WGS) entry which is preliminary data.</text>
</comment>
<dbReference type="HAMAP" id="MF_00521">
    <property type="entry name" value="KDO_kinase"/>
    <property type="match status" value="1"/>
</dbReference>
<name>A0A167BQ20_9GAMM</name>
<keyword evidence="11 15" id="KW-0448">Lipopolysaccharide biosynthesis</keyword>
<evidence type="ECO:0000256" key="1">
    <source>
        <dbReference type="ARBA" id="ARBA00004515"/>
    </source>
</evidence>
<evidence type="ECO:0000313" key="16">
    <source>
        <dbReference type="EMBL" id="KZN46781.1"/>
    </source>
</evidence>
<comment type="subcellular location">
    <subcellularLocation>
        <location evidence="1 15">Cell inner membrane</location>
        <topology evidence="1 15">Peripheral membrane protein</topology>
        <orientation evidence="1 15">Cytoplasmic side</orientation>
    </subcellularLocation>
</comment>
<dbReference type="SUPFAM" id="SSF56112">
    <property type="entry name" value="Protein kinase-like (PK-like)"/>
    <property type="match status" value="1"/>
</dbReference>
<keyword evidence="6 15" id="KW-0997">Cell inner membrane</keyword>
<keyword evidence="17" id="KW-1185">Reference proteome</keyword>
<keyword evidence="7 15" id="KW-0808">Transferase</keyword>
<evidence type="ECO:0000256" key="15">
    <source>
        <dbReference type="HAMAP-Rule" id="MF_00521"/>
    </source>
</evidence>
<proteinExistence type="inferred from homology"/>
<evidence type="ECO:0000256" key="7">
    <source>
        <dbReference type="ARBA" id="ARBA00022679"/>
    </source>
</evidence>
<dbReference type="UniPathway" id="UPA00958"/>
<dbReference type="Pfam" id="PF06293">
    <property type="entry name" value="Kdo"/>
    <property type="match status" value="1"/>
</dbReference>
<evidence type="ECO:0000256" key="14">
    <source>
        <dbReference type="ARBA" id="ARBA00034417"/>
    </source>
</evidence>
<evidence type="ECO:0000256" key="3">
    <source>
        <dbReference type="ARBA" id="ARBA00010327"/>
    </source>
</evidence>
<protein>
    <recommendedName>
        <fullName evidence="13 15">3-deoxy-D-manno-octulosonic acid kinase</fullName>
        <shortName evidence="15">Kdo kinase</shortName>
        <ecNumber evidence="4 15">2.7.1.166</ecNumber>
    </recommendedName>
</protein>
<feature type="active site" evidence="15">
    <location>
        <position position="168"/>
    </location>
</feature>
<evidence type="ECO:0000256" key="5">
    <source>
        <dbReference type="ARBA" id="ARBA00022475"/>
    </source>
</evidence>
<sequence>MLKVEKTNNQYLLLPENSQLDIHHKWFNVQYWRDQNAIVTSKQGRAAAWFVKYHGDQVAVLKHYWRGGLIGKLLSDQYLYTGLENTRVFQEFKLLSALDALNLPVPKPIAANVEVRFGIYRADIMTEAITGAKSLCEKLQQQALSIHELTSVGIAIAQFHRKGVYHDDLNINNILFDQAGKVYLIDFDKGNIRPPEKEWQQSNLDRLKRSFKKEAGKWPTFFFTEEDWQTLVDAYQNNVSTN</sequence>
<dbReference type="Proteomes" id="UP000076643">
    <property type="component" value="Unassembled WGS sequence"/>
</dbReference>
<evidence type="ECO:0000256" key="6">
    <source>
        <dbReference type="ARBA" id="ARBA00022519"/>
    </source>
</evidence>
<keyword evidence="9 15" id="KW-0418">Kinase</keyword>
<dbReference type="GO" id="GO:0016301">
    <property type="term" value="F:kinase activity"/>
    <property type="evidence" value="ECO:0007669"/>
    <property type="project" value="UniProtKB-KW"/>
</dbReference>
<comment type="function">
    <text evidence="15">Catalyzes the ATP-dependent phosphorylation of the 3-deoxy-D-manno-octulosonic acid (Kdo) residue in Kdo-lipid IV(A) at the 4-OH position.</text>
</comment>
<dbReference type="GO" id="GO:0005886">
    <property type="term" value="C:plasma membrane"/>
    <property type="evidence" value="ECO:0007669"/>
    <property type="project" value="UniProtKB-SubCell"/>
</dbReference>
<evidence type="ECO:0000313" key="17">
    <source>
        <dbReference type="Proteomes" id="UP000076643"/>
    </source>
</evidence>
<reference evidence="16 17" key="1">
    <citation type="submission" date="2013-07" db="EMBL/GenBank/DDBJ databases">
        <title>Comparative Genomic and Metabolomic Analysis of Twelve Strains of Pseudoalteromonas luteoviolacea.</title>
        <authorList>
            <person name="Vynne N.G."/>
            <person name="Mansson M."/>
            <person name="Gram L."/>
        </authorList>
    </citation>
    <scope>NUCLEOTIDE SEQUENCE [LARGE SCALE GENOMIC DNA]</scope>
    <source>
        <strain evidence="16 17">DSM 6061</strain>
    </source>
</reference>
<keyword evidence="8 15" id="KW-0547">Nucleotide-binding</keyword>
<accession>A0A167BQ20</accession>